<sequence length="88" mass="10253">MSDDDLEDSRNEQVFRTLKSLLATDACKIRNEDAYYGHLVLHLMASFVLQYTSCALFKGQVTMEEMIFNVKYHWFTVECKSLELYGLS</sequence>
<dbReference type="AlphaFoldDB" id="W4L334"/>
<dbReference type="HOGENOM" id="CLU_2463329_0_0_7"/>
<organism evidence="1 2">
    <name type="scientific">Entotheonella factor</name>
    <dbReference type="NCBI Taxonomy" id="1429438"/>
    <lineage>
        <taxon>Bacteria</taxon>
        <taxon>Pseudomonadati</taxon>
        <taxon>Nitrospinota/Tectimicrobiota group</taxon>
        <taxon>Candidatus Tectimicrobiota</taxon>
        <taxon>Candidatus Entotheonellia</taxon>
        <taxon>Candidatus Entotheonellales</taxon>
        <taxon>Candidatus Entotheonellaceae</taxon>
        <taxon>Candidatus Entotheonella</taxon>
    </lineage>
</organism>
<dbReference type="Proteomes" id="UP000019141">
    <property type="component" value="Unassembled WGS sequence"/>
</dbReference>
<gene>
    <name evidence="1" type="ORF">ETSY1_43600</name>
</gene>
<keyword evidence="2" id="KW-1185">Reference proteome</keyword>
<accession>W4L334</accession>
<evidence type="ECO:0000313" key="2">
    <source>
        <dbReference type="Proteomes" id="UP000019141"/>
    </source>
</evidence>
<evidence type="ECO:0000313" key="1">
    <source>
        <dbReference type="EMBL" id="ETW92442.1"/>
    </source>
</evidence>
<reference evidence="1 2" key="1">
    <citation type="journal article" date="2014" name="Nature">
        <title>An environmental bacterial taxon with a large and distinct metabolic repertoire.</title>
        <authorList>
            <person name="Wilson M.C."/>
            <person name="Mori T."/>
            <person name="Ruckert C."/>
            <person name="Uria A.R."/>
            <person name="Helf M.J."/>
            <person name="Takada K."/>
            <person name="Gernert C."/>
            <person name="Steffens U.A."/>
            <person name="Heycke N."/>
            <person name="Schmitt S."/>
            <person name="Rinke C."/>
            <person name="Helfrich E.J."/>
            <person name="Brachmann A.O."/>
            <person name="Gurgui C."/>
            <person name="Wakimoto T."/>
            <person name="Kracht M."/>
            <person name="Crusemann M."/>
            <person name="Hentschel U."/>
            <person name="Abe I."/>
            <person name="Matsunaga S."/>
            <person name="Kalinowski J."/>
            <person name="Takeyama H."/>
            <person name="Piel J."/>
        </authorList>
    </citation>
    <scope>NUCLEOTIDE SEQUENCE [LARGE SCALE GENOMIC DNA]</scope>
    <source>
        <strain evidence="2">TSY1</strain>
    </source>
</reference>
<proteinExistence type="predicted"/>
<comment type="caution">
    <text evidence="1">The sequence shown here is derived from an EMBL/GenBank/DDBJ whole genome shotgun (WGS) entry which is preliminary data.</text>
</comment>
<name>W4L334_ENTF1</name>
<dbReference type="EMBL" id="AZHW01001482">
    <property type="protein sequence ID" value="ETW92442.1"/>
    <property type="molecule type" value="Genomic_DNA"/>
</dbReference>
<protein>
    <submittedName>
        <fullName evidence="1">Uncharacterized protein</fullName>
    </submittedName>
</protein>